<dbReference type="PROSITE" id="PS50146">
    <property type="entry name" value="DAGK"/>
    <property type="match status" value="1"/>
</dbReference>
<dbReference type="InterPro" id="IPR055916">
    <property type="entry name" value="DUF7493"/>
</dbReference>
<dbReference type="Pfam" id="PF24321">
    <property type="entry name" value="DUF7493"/>
    <property type="match status" value="1"/>
</dbReference>
<feature type="domain" description="DAGKc" evidence="2">
    <location>
        <begin position="96"/>
        <end position="233"/>
    </location>
</feature>
<reference evidence="3 4" key="1">
    <citation type="journal article" date="2023" name="IMA Fungus">
        <title>Comparative genomic study of the Penicillium genus elucidates a diverse pangenome and 15 lateral gene transfer events.</title>
        <authorList>
            <person name="Petersen C."/>
            <person name="Sorensen T."/>
            <person name="Nielsen M.R."/>
            <person name="Sondergaard T.E."/>
            <person name="Sorensen J.L."/>
            <person name="Fitzpatrick D.A."/>
            <person name="Frisvad J.C."/>
            <person name="Nielsen K.L."/>
        </authorList>
    </citation>
    <scope>NUCLEOTIDE SEQUENCE [LARGE SCALE GENOMIC DNA]</scope>
    <source>
        <strain evidence="3 4">IBT 29057</strain>
    </source>
</reference>
<sequence length="449" mass="50096">MDPPTIDKTFRVDESRSLTLLRESLVLHDLGPKNISFDVVLNAQLSPNGLTITYVDKDSTTDGPLNALQYPVGLEQTKKATVWKDHLLDRAYGLAQRRKRLKVLVNPFCGSALTNFRTYAAPIFAAAHCEVDLEETRHRGHASEIAEKIDLDSYDAIVCCSGDGLPYEVFNGLARRSDALNALSSVAVAMIPCGSGNAMAWNLFGTDDPSLAALGIVKGLEMPLDLASITQGERHTVSFLSQSLGVLADSDLKTEHLRWMGDHRFIYGVIATIARNTKYPCQLAFKSAGDEKRKIEKHPRRTRDGPSSSLPLQYGTVLDDIPQDWEIMPREELASFYAGNMCIVAKDTNFFPDALPNDGSLDIMMVDDTIGYAGALEAIIKLPQGRCHELKDVEMRKVSAYRMSPWKQDGDISVDERDIRLKHFKLRYIEVLVECSLNQEIHIEMLMYE</sequence>
<keyword evidence="4" id="KW-1185">Reference proteome</keyword>
<dbReference type="InterPro" id="IPR017438">
    <property type="entry name" value="ATP-NAD_kinase_N"/>
</dbReference>
<dbReference type="Pfam" id="PF00781">
    <property type="entry name" value="DAGK_cat"/>
    <property type="match status" value="1"/>
</dbReference>
<keyword evidence="3" id="KW-0808">Transferase</keyword>
<gene>
    <name evidence="3" type="ORF">N7450_006604</name>
</gene>
<dbReference type="GO" id="GO:0016773">
    <property type="term" value="F:phosphotransferase activity, alcohol group as acceptor"/>
    <property type="evidence" value="ECO:0007669"/>
    <property type="project" value="UniProtKB-ARBA"/>
</dbReference>
<dbReference type="EMBL" id="JAQJAC010000005">
    <property type="protein sequence ID" value="KAJ5583940.1"/>
    <property type="molecule type" value="Genomic_DNA"/>
</dbReference>
<dbReference type="GO" id="GO:0001727">
    <property type="term" value="F:lipid kinase activity"/>
    <property type="evidence" value="ECO:0007669"/>
    <property type="project" value="UniProtKB-ARBA"/>
</dbReference>
<keyword evidence="3" id="KW-0418">Kinase</keyword>
<organism evidence="3 4">
    <name type="scientific">Penicillium hetheringtonii</name>
    <dbReference type="NCBI Taxonomy" id="911720"/>
    <lineage>
        <taxon>Eukaryota</taxon>
        <taxon>Fungi</taxon>
        <taxon>Dikarya</taxon>
        <taxon>Ascomycota</taxon>
        <taxon>Pezizomycotina</taxon>
        <taxon>Eurotiomycetes</taxon>
        <taxon>Eurotiomycetidae</taxon>
        <taxon>Eurotiales</taxon>
        <taxon>Aspergillaceae</taxon>
        <taxon>Penicillium</taxon>
    </lineage>
</organism>
<accession>A0AAD6DIE5</accession>
<dbReference type="InterPro" id="IPR050187">
    <property type="entry name" value="Lipid_Phosphate_FormReg"/>
</dbReference>
<dbReference type="InterPro" id="IPR001206">
    <property type="entry name" value="Diacylglycerol_kinase_cat_dom"/>
</dbReference>
<evidence type="ECO:0000259" key="2">
    <source>
        <dbReference type="PROSITE" id="PS50146"/>
    </source>
</evidence>
<proteinExistence type="predicted"/>
<dbReference type="Gene3D" id="2.60.200.40">
    <property type="match status" value="1"/>
</dbReference>
<dbReference type="AlphaFoldDB" id="A0AAD6DIE5"/>
<dbReference type="GO" id="GO:0046512">
    <property type="term" value="P:sphingosine biosynthetic process"/>
    <property type="evidence" value="ECO:0007669"/>
    <property type="project" value="TreeGrafter"/>
</dbReference>
<evidence type="ECO:0000313" key="4">
    <source>
        <dbReference type="Proteomes" id="UP001216150"/>
    </source>
</evidence>
<name>A0AAD6DIE5_9EURO</name>
<dbReference type="Gene3D" id="3.40.50.10330">
    <property type="entry name" value="Probable inorganic polyphosphate/atp-NAD kinase, domain 1"/>
    <property type="match status" value="1"/>
</dbReference>
<dbReference type="SMART" id="SM00046">
    <property type="entry name" value="DAGKc"/>
    <property type="match status" value="1"/>
</dbReference>
<dbReference type="Proteomes" id="UP001216150">
    <property type="component" value="Unassembled WGS sequence"/>
</dbReference>
<evidence type="ECO:0000256" key="1">
    <source>
        <dbReference type="SAM" id="MobiDB-lite"/>
    </source>
</evidence>
<dbReference type="GO" id="GO:0016020">
    <property type="term" value="C:membrane"/>
    <property type="evidence" value="ECO:0007669"/>
    <property type="project" value="TreeGrafter"/>
</dbReference>
<dbReference type="SUPFAM" id="SSF111331">
    <property type="entry name" value="NAD kinase/diacylglycerol kinase-like"/>
    <property type="match status" value="1"/>
</dbReference>
<evidence type="ECO:0000313" key="3">
    <source>
        <dbReference type="EMBL" id="KAJ5583940.1"/>
    </source>
</evidence>
<feature type="region of interest" description="Disordered" evidence="1">
    <location>
        <begin position="290"/>
        <end position="309"/>
    </location>
</feature>
<dbReference type="PANTHER" id="PTHR12358">
    <property type="entry name" value="SPHINGOSINE KINASE"/>
    <property type="match status" value="1"/>
</dbReference>
<dbReference type="GO" id="GO:0005737">
    <property type="term" value="C:cytoplasm"/>
    <property type="evidence" value="ECO:0007669"/>
    <property type="project" value="TreeGrafter"/>
</dbReference>
<dbReference type="InterPro" id="IPR016064">
    <property type="entry name" value="NAD/diacylglycerol_kinase_sf"/>
</dbReference>
<dbReference type="PANTHER" id="PTHR12358:SF31">
    <property type="entry name" value="ACYLGLYCEROL KINASE, MITOCHONDRIAL"/>
    <property type="match status" value="1"/>
</dbReference>
<protein>
    <submittedName>
        <fullName evidence="3">Sphingosine kinase</fullName>
    </submittedName>
</protein>
<comment type="caution">
    <text evidence="3">The sequence shown here is derived from an EMBL/GenBank/DDBJ whole genome shotgun (WGS) entry which is preliminary data.</text>
</comment>